<dbReference type="GO" id="GO:0008758">
    <property type="term" value="F:UDP-2,3-diacylglucosamine hydrolase activity"/>
    <property type="evidence" value="ECO:0007669"/>
    <property type="project" value="TreeGrafter"/>
</dbReference>
<dbReference type="CDD" id="cd07385">
    <property type="entry name" value="MPP_YkuE_C"/>
    <property type="match status" value="1"/>
</dbReference>
<evidence type="ECO:0000259" key="4">
    <source>
        <dbReference type="Pfam" id="PF00149"/>
    </source>
</evidence>
<dbReference type="Gene3D" id="3.60.21.10">
    <property type="match status" value="1"/>
</dbReference>
<feature type="transmembrane region" description="Helical" evidence="3">
    <location>
        <begin position="81"/>
        <end position="103"/>
    </location>
</feature>
<comment type="caution">
    <text evidence="5">The sequence shown here is derived from an EMBL/GenBank/DDBJ whole genome shotgun (WGS) entry which is preliminary data.</text>
</comment>
<reference evidence="5" key="2">
    <citation type="submission" date="2020-09" db="EMBL/GenBank/DDBJ databases">
        <authorList>
            <person name="Wu Z."/>
        </authorList>
    </citation>
    <scope>NUCLEOTIDE SEQUENCE</scope>
    <source>
        <strain evidence="5">SC17</strain>
    </source>
</reference>
<keyword evidence="2" id="KW-0378">Hydrolase</keyword>
<dbReference type="Pfam" id="PF00149">
    <property type="entry name" value="Metallophos"/>
    <property type="match status" value="1"/>
</dbReference>
<evidence type="ECO:0000256" key="2">
    <source>
        <dbReference type="ARBA" id="ARBA00022801"/>
    </source>
</evidence>
<gene>
    <name evidence="5" type="ORF">ICJ84_09090</name>
</gene>
<dbReference type="PANTHER" id="PTHR31302">
    <property type="entry name" value="TRANSMEMBRANE PROTEIN WITH METALLOPHOSPHOESTERASE DOMAIN-RELATED"/>
    <property type="match status" value="1"/>
</dbReference>
<evidence type="ECO:0000313" key="5">
    <source>
        <dbReference type="EMBL" id="MBD0835590.1"/>
    </source>
</evidence>
<protein>
    <submittedName>
        <fullName evidence="5">Metallophosphoesterase</fullName>
    </submittedName>
</protein>
<evidence type="ECO:0000256" key="1">
    <source>
        <dbReference type="ARBA" id="ARBA00022723"/>
    </source>
</evidence>
<reference evidence="5" key="1">
    <citation type="journal article" date="2013" name="Int. J. Syst. Evol. Microbiol.">
        <title>Aestuariibaculum suncheonense gen. nov., sp. nov., a marine bacterium of the family Flavobacteriaceae isolated from a tidal flat and emended descriptions of the genera Gaetbulibacter and Tamlana.</title>
        <authorList>
            <person name="Jeong S.H."/>
            <person name="Park M.S."/>
            <person name="Jin H.M."/>
            <person name="Lee K."/>
            <person name="Park W."/>
            <person name="Jeon C.O."/>
        </authorList>
    </citation>
    <scope>NUCLEOTIDE SEQUENCE</scope>
    <source>
        <strain evidence="5">SC17</strain>
    </source>
</reference>
<keyword evidence="3" id="KW-0812">Transmembrane</keyword>
<feature type="transmembrane region" description="Helical" evidence="3">
    <location>
        <begin position="115"/>
        <end position="137"/>
    </location>
</feature>
<sequence>MRSYSLFTILLLCLAILLVDVLSFYWLQNITTLITSSFLKNSIFILFWCFTIGLVTSIIILKVTLDDINPRRKQLLVSRLYGLTVLSFIPKIVFVIMISVLYFGKVILTEQESLIMVPIVGLLSGILPFLAIVYAIFKAVYHFKVYKHKLYFKQLPEAFAGLTIVQISDLHLGGFNKRYKVLDKAVVLINNLHPDYIFFTGDLVNNYAWELVGWDTIFNKLLAKQGKYAVLGNHDYGDYSKWNSKAEKQDNVNKIKQFYKDVGFKLLCNTSDIIHKDYEQLAIVGVENWGAPPFKQYGNLEEALKASSHIPFKILLSHDPSHWEQEVITKTNIALTLSGHTHGMQLGLKYKNKTWSPIKYKYKHWAGLYSSGDQYLYVNRGLGWIGFPGRLGMRPEITYIELHSTL</sequence>
<keyword evidence="1" id="KW-0479">Metal-binding</keyword>
<dbReference type="InterPro" id="IPR029052">
    <property type="entry name" value="Metallo-depent_PP-like"/>
</dbReference>
<proteinExistence type="predicted"/>
<keyword evidence="6" id="KW-1185">Reference proteome</keyword>
<feature type="domain" description="Calcineurin-like phosphoesterase" evidence="4">
    <location>
        <begin position="163"/>
        <end position="343"/>
    </location>
</feature>
<feature type="transmembrane region" description="Helical" evidence="3">
    <location>
        <begin position="42"/>
        <end position="61"/>
    </location>
</feature>
<dbReference type="GO" id="GO:0046872">
    <property type="term" value="F:metal ion binding"/>
    <property type="evidence" value="ECO:0007669"/>
    <property type="project" value="UniProtKB-KW"/>
</dbReference>
<organism evidence="5 6">
    <name type="scientific">Aestuariibaculum suncheonense</name>
    <dbReference type="NCBI Taxonomy" id="1028745"/>
    <lineage>
        <taxon>Bacteria</taxon>
        <taxon>Pseudomonadati</taxon>
        <taxon>Bacteroidota</taxon>
        <taxon>Flavobacteriia</taxon>
        <taxon>Flavobacteriales</taxon>
        <taxon>Flavobacteriaceae</taxon>
    </lineage>
</organism>
<accession>A0A8J6UB59</accession>
<keyword evidence="3" id="KW-1133">Transmembrane helix</keyword>
<evidence type="ECO:0000313" key="6">
    <source>
        <dbReference type="Proteomes" id="UP000602057"/>
    </source>
</evidence>
<dbReference type="AlphaFoldDB" id="A0A8J6UB59"/>
<dbReference type="InterPro" id="IPR004843">
    <property type="entry name" value="Calcineurin-like_PHP"/>
</dbReference>
<keyword evidence="3" id="KW-0472">Membrane</keyword>
<dbReference type="EMBL" id="JACVXC010000003">
    <property type="protein sequence ID" value="MBD0835590.1"/>
    <property type="molecule type" value="Genomic_DNA"/>
</dbReference>
<dbReference type="InterPro" id="IPR051158">
    <property type="entry name" value="Metallophosphoesterase_sf"/>
</dbReference>
<dbReference type="PANTHER" id="PTHR31302:SF31">
    <property type="entry name" value="PHOSPHODIESTERASE YAEI"/>
    <property type="match status" value="1"/>
</dbReference>
<dbReference type="Proteomes" id="UP000602057">
    <property type="component" value="Unassembled WGS sequence"/>
</dbReference>
<dbReference type="RefSeq" id="WP_188216084.1">
    <property type="nucleotide sequence ID" value="NZ_BAABGH010000005.1"/>
</dbReference>
<name>A0A8J6UB59_9FLAO</name>
<dbReference type="GO" id="GO:0009245">
    <property type="term" value="P:lipid A biosynthetic process"/>
    <property type="evidence" value="ECO:0007669"/>
    <property type="project" value="TreeGrafter"/>
</dbReference>
<dbReference type="GO" id="GO:0016020">
    <property type="term" value="C:membrane"/>
    <property type="evidence" value="ECO:0007669"/>
    <property type="project" value="GOC"/>
</dbReference>
<evidence type="ECO:0000256" key="3">
    <source>
        <dbReference type="SAM" id="Phobius"/>
    </source>
</evidence>
<dbReference type="SUPFAM" id="SSF56300">
    <property type="entry name" value="Metallo-dependent phosphatases"/>
    <property type="match status" value="1"/>
</dbReference>